<sequence>MQAFGYTGAAAAAYFPPPMTYDPLFNLQNL</sequence>
<evidence type="ECO:0000313" key="2">
    <source>
        <dbReference type="Proteomes" id="UP000270094"/>
    </source>
</evidence>
<protein>
    <submittedName>
        <fullName evidence="1">Uncharacterized protein</fullName>
    </submittedName>
</protein>
<dbReference type="AlphaFoldDB" id="A0A3P7J9T9"/>
<proteinExistence type="predicted"/>
<dbReference type="Proteomes" id="UP000270094">
    <property type="component" value="Unassembled WGS sequence"/>
</dbReference>
<keyword evidence="2" id="KW-1185">Reference proteome</keyword>
<reference evidence="1 2" key="1">
    <citation type="submission" date="2018-11" db="EMBL/GenBank/DDBJ databases">
        <authorList>
            <consortium name="Pathogen Informatics"/>
        </authorList>
    </citation>
    <scope>NUCLEOTIDE SEQUENCE [LARGE SCALE GENOMIC DNA]</scope>
</reference>
<organism evidence="1 2">
    <name type="scientific">Strongylus vulgaris</name>
    <name type="common">Blood worm</name>
    <dbReference type="NCBI Taxonomy" id="40348"/>
    <lineage>
        <taxon>Eukaryota</taxon>
        <taxon>Metazoa</taxon>
        <taxon>Ecdysozoa</taxon>
        <taxon>Nematoda</taxon>
        <taxon>Chromadorea</taxon>
        <taxon>Rhabditida</taxon>
        <taxon>Rhabditina</taxon>
        <taxon>Rhabditomorpha</taxon>
        <taxon>Strongyloidea</taxon>
        <taxon>Strongylidae</taxon>
        <taxon>Strongylus</taxon>
    </lineage>
</organism>
<gene>
    <name evidence="1" type="ORF">SVUK_LOCUS17268</name>
</gene>
<accession>A0A3P7J9T9</accession>
<dbReference type="EMBL" id="UYYB01116806">
    <property type="protein sequence ID" value="VDM82270.1"/>
    <property type="molecule type" value="Genomic_DNA"/>
</dbReference>
<evidence type="ECO:0000313" key="1">
    <source>
        <dbReference type="EMBL" id="VDM82270.1"/>
    </source>
</evidence>
<name>A0A3P7J9T9_STRVU</name>